<feature type="compositionally biased region" description="Gly residues" evidence="1">
    <location>
        <begin position="76"/>
        <end position="86"/>
    </location>
</feature>
<sequence length="86" mass="7951">MSIAPSAGGGGAGRVTGSVCTESLQTVGCLHARQSAGAGVGARATVCGRDSSAGTNPDGTGPAAGDRSPGVLRRGQGAGGMGPRGG</sequence>
<organism evidence="2 3">
    <name type="scientific">Streptomyces xanthochromogenes</name>
    <dbReference type="NCBI Taxonomy" id="67384"/>
    <lineage>
        <taxon>Bacteria</taxon>
        <taxon>Bacillati</taxon>
        <taxon>Actinomycetota</taxon>
        <taxon>Actinomycetes</taxon>
        <taxon>Kitasatosporales</taxon>
        <taxon>Streptomycetaceae</taxon>
        <taxon>Streptomyces</taxon>
    </lineage>
</organism>
<reference evidence="3" key="1">
    <citation type="journal article" date="2019" name="Int. J. Syst. Evol. Microbiol.">
        <title>The Global Catalogue of Microorganisms (GCM) 10K type strain sequencing project: providing services to taxonomists for standard genome sequencing and annotation.</title>
        <authorList>
            <consortium name="The Broad Institute Genomics Platform"/>
            <consortium name="The Broad Institute Genome Sequencing Center for Infectious Disease"/>
            <person name="Wu L."/>
            <person name="Ma J."/>
        </authorList>
    </citation>
    <scope>NUCLEOTIDE SEQUENCE [LARGE SCALE GENOMIC DNA]</scope>
    <source>
        <strain evidence="3">JCM 4594</strain>
    </source>
</reference>
<evidence type="ECO:0000313" key="3">
    <source>
        <dbReference type="Proteomes" id="UP000600946"/>
    </source>
</evidence>
<evidence type="ECO:0000256" key="1">
    <source>
        <dbReference type="SAM" id="MobiDB-lite"/>
    </source>
</evidence>
<evidence type="ECO:0000313" key="2">
    <source>
        <dbReference type="EMBL" id="GGY66839.1"/>
    </source>
</evidence>
<proteinExistence type="predicted"/>
<dbReference type="Proteomes" id="UP000600946">
    <property type="component" value="Unassembled WGS sequence"/>
</dbReference>
<keyword evidence="3" id="KW-1185">Reference proteome</keyword>
<comment type="caution">
    <text evidence="2">The sequence shown here is derived from an EMBL/GenBank/DDBJ whole genome shotgun (WGS) entry which is preliminary data.</text>
</comment>
<accession>A0ABQ3AUA3</accession>
<name>A0ABQ3AUA3_9ACTN</name>
<dbReference type="EMBL" id="BMUU01000019">
    <property type="protein sequence ID" value="GGY66839.1"/>
    <property type="molecule type" value="Genomic_DNA"/>
</dbReference>
<feature type="region of interest" description="Disordered" evidence="1">
    <location>
        <begin position="34"/>
        <end position="86"/>
    </location>
</feature>
<gene>
    <name evidence="2" type="ORF">GCM10010326_71680</name>
</gene>
<protein>
    <submittedName>
        <fullName evidence="2">Uncharacterized protein</fullName>
    </submittedName>
</protein>